<proteinExistence type="predicted"/>
<dbReference type="EMBL" id="JAPMSZ010000005">
    <property type="protein sequence ID" value="KAJ5101517.1"/>
    <property type="molecule type" value="Genomic_DNA"/>
</dbReference>
<evidence type="ECO:0000313" key="3">
    <source>
        <dbReference type="Proteomes" id="UP001141434"/>
    </source>
</evidence>
<dbReference type="GeneID" id="81393489"/>
<keyword evidence="3" id="KW-1185">Reference proteome</keyword>
<keyword evidence="1" id="KW-0732">Signal</keyword>
<evidence type="ECO:0000256" key="1">
    <source>
        <dbReference type="SAM" id="SignalP"/>
    </source>
</evidence>
<evidence type="ECO:0000313" key="2">
    <source>
        <dbReference type="EMBL" id="KAJ5101517.1"/>
    </source>
</evidence>
<gene>
    <name evidence="2" type="ORF">NUU61_003739</name>
</gene>
<protein>
    <submittedName>
        <fullName evidence="2">Uncharacterized protein</fullName>
    </submittedName>
</protein>
<feature type="signal peptide" evidence="1">
    <location>
        <begin position="1"/>
        <end position="23"/>
    </location>
</feature>
<sequence length="88" mass="10231">MRVTTFLAWPVAAFALSISIVNAAPYYQSKRSLNPKKGLDKVFNDLGSPQLFERKLVPRKNDFYYPASISQKRTNNRNKVLLKELYRH</sequence>
<name>A0A9W9FJX0_9EURO</name>
<feature type="chain" id="PRO_5040948530" evidence="1">
    <location>
        <begin position="24"/>
        <end position="88"/>
    </location>
</feature>
<organism evidence="2 3">
    <name type="scientific">Penicillium alfredii</name>
    <dbReference type="NCBI Taxonomy" id="1506179"/>
    <lineage>
        <taxon>Eukaryota</taxon>
        <taxon>Fungi</taxon>
        <taxon>Dikarya</taxon>
        <taxon>Ascomycota</taxon>
        <taxon>Pezizomycotina</taxon>
        <taxon>Eurotiomycetes</taxon>
        <taxon>Eurotiomycetidae</taxon>
        <taxon>Eurotiales</taxon>
        <taxon>Aspergillaceae</taxon>
        <taxon>Penicillium</taxon>
    </lineage>
</organism>
<accession>A0A9W9FJX0</accession>
<dbReference type="RefSeq" id="XP_056512348.1">
    <property type="nucleotide sequence ID" value="XM_056654321.1"/>
</dbReference>
<reference evidence="2" key="1">
    <citation type="submission" date="2022-11" db="EMBL/GenBank/DDBJ databases">
        <authorList>
            <person name="Petersen C."/>
        </authorList>
    </citation>
    <scope>NUCLEOTIDE SEQUENCE</scope>
    <source>
        <strain evidence="2">IBT 34128</strain>
    </source>
</reference>
<comment type="caution">
    <text evidence="2">The sequence shown here is derived from an EMBL/GenBank/DDBJ whole genome shotgun (WGS) entry which is preliminary data.</text>
</comment>
<dbReference type="Proteomes" id="UP001141434">
    <property type="component" value="Unassembled WGS sequence"/>
</dbReference>
<reference evidence="2" key="2">
    <citation type="journal article" date="2023" name="IMA Fungus">
        <title>Comparative genomic study of the Penicillium genus elucidates a diverse pangenome and 15 lateral gene transfer events.</title>
        <authorList>
            <person name="Petersen C."/>
            <person name="Sorensen T."/>
            <person name="Nielsen M.R."/>
            <person name="Sondergaard T.E."/>
            <person name="Sorensen J.L."/>
            <person name="Fitzpatrick D.A."/>
            <person name="Frisvad J.C."/>
            <person name="Nielsen K.L."/>
        </authorList>
    </citation>
    <scope>NUCLEOTIDE SEQUENCE</scope>
    <source>
        <strain evidence="2">IBT 34128</strain>
    </source>
</reference>
<dbReference type="AlphaFoldDB" id="A0A9W9FJX0"/>